<evidence type="ECO:0000313" key="2">
    <source>
        <dbReference type="Proteomes" id="UP000472262"/>
    </source>
</evidence>
<dbReference type="GO" id="GO:0007144">
    <property type="term" value="P:female meiosis I"/>
    <property type="evidence" value="ECO:0007669"/>
    <property type="project" value="TreeGrafter"/>
</dbReference>
<dbReference type="Pfam" id="PF15189">
    <property type="entry name" value="MEIOC"/>
    <property type="match status" value="1"/>
</dbReference>
<name>A0A672JZ65_SINGR</name>
<dbReference type="Ensembl" id="ENSSGRT00000002013.1">
    <property type="protein sequence ID" value="ENSSGRP00000001860.1"/>
    <property type="gene ID" value="ENSSGRG00000001069.1"/>
</dbReference>
<sequence>MEQRRAKVVDKKQNGLFSEFLSDTTLPKFGKAFGSPNSQLHFYLEECYEQWRMLEKERKQAEAVLTKTYPGKRVSVVTSSVLPKMPPNPSRLDRLIVDQLREQARVASLLGKMEQLRSFPLHANIGSALDRHLEVIYITQARRKDELISANSRQRQPAAFFREDRGAPMRLTRSAYLCLRSGALQRFLTYLQRVFAALSNETRHTNIVIYILIVIYQQTSVDSLNTTEIRIHSLLKH</sequence>
<dbReference type="Proteomes" id="UP000472262">
    <property type="component" value="Unassembled WGS sequence"/>
</dbReference>
<organism evidence="1 2">
    <name type="scientific">Sinocyclocheilus grahami</name>
    <name type="common">Dianchi golden-line fish</name>
    <name type="synonym">Barbus grahami</name>
    <dbReference type="NCBI Taxonomy" id="75366"/>
    <lineage>
        <taxon>Eukaryota</taxon>
        <taxon>Metazoa</taxon>
        <taxon>Chordata</taxon>
        <taxon>Craniata</taxon>
        <taxon>Vertebrata</taxon>
        <taxon>Euteleostomi</taxon>
        <taxon>Actinopterygii</taxon>
        <taxon>Neopterygii</taxon>
        <taxon>Teleostei</taxon>
        <taxon>Ostariophysi</taxon>
        <taxon>Cypriniformes</taxon>
        <taxon>Cyprinidae</taxon>
        <taxon>Cyprininae</taxon>
        <taxon>Sinocyclocheilus</taxon>
    </lineage>
</organism>
<reference evidence="1" key="1">
    <citation type="submission" date="2025-08" db="UniProtKB">
        <authorList>
            <consortium name="Ensembl"/>
        </authorList>
    </citation>
    <scope>IDENTIFICATION</scope>
</reference>
<dbReference type="PANTHER" id="PTHR33861:SF4">
    <property type="entry name" value="MEIOSIS-SPECIFIC COILED-COIL DOMAIN-CONTAINING PROTEIN MEIOC"/>
    <property type="match status" value="1"/>
</dbReference>
<reference evidence="1" key="2">
    <citation type="submission" date="2025-09" db="UniProtKB">
        <authorList>
            <consortium name="Ensembl"/>
        </authorList>
    </citation>
    <scope>IDENTIFICATION</scope>
</reference>
<protein>
    <submittedName>
        <fullName evidence="1">Uncharacterized protein</fullName>
    </submittedName>
</protein>
<dbReference type="AlphaFoldDB" id="A0A672JZ65"/>
<dbReference type="GO" id="GO:0005737">
    <property type="term" value="C:cytoplasm"/>
    <property type="evidence" value="ECO:0007669"/>
    <property type="project" value="TreeGrafter"/>
</dbReference>
<accession>A0A672JZ65</accession>
<dbReference type="InterPro" id="IPR027963">
    <property type="entry name" value="MEIOC"/>
</dbReference>
<evidence type="ECO:0000313" key="1">
    <source>
        <dbReference type="Ensembl" id="ENSSGRP00000001860.1"/>
    </source>
</evidence>
<dbReference type="OMA" id="ETRHTNI"/>
<dbReference type="InParanoid" id="A0A672JZ65"/>
<proteinExistence type="predicted"/>
<dbReference type="GO" id="GO:0005634">
    <property type="term" value="C:nucleus"/>
    <property type="evidence" value="ECO:0007669"/>
    <property type="project" value="TreeGrafter"/>
</dbReference>
<keyword evidence="2" id="KW-1185">Reference proteome</keyword>
<dbReference type="GO" id="GO:0007141">
    <property type="term" value="P:male meiosis I"/>
    <property type="evidence" value="ECO:0007669"/>
    <property type="project" value="TreeGrafter"/>
</dbReference>
<dbReference type="GO" id="GO:0048255">
    <property type="term" value="P:mRNA stabilization"/>
    <property type="evidence" value="ECO:0007669"/>
    <property type="project" value="TreeGrafter"/>
</dbReference>
<dbReference type="PANTHER" id="PTHR33861">
    <property type="entry name" value="PROTEIN CBG18333"/>
    <property type="match status" value="1"/>
</dbReference>